<proteinExistence type="predicted"/>
<protein>
    <submittedName>
        <fullName evidence="1">Uncharacterized protein</fullName>
    </submittedName>
</protein>
<name>X0WAX7_9ZZZZ</name>
<sequence length="228" mass="25612">MRTFFGRRYLRATDAIGRTEKLLGVLILLLLAAIVAAFAVQVATNEEYLFTVDDAAYRVSERARDVAVAEQTLPSLNDPRWWAPTQVSRYTPANLYQKINGRADAYLQFHVVGLTFGTYHHRTDPDRIVDVYWYDMGEPVNAFGMYRSEAPPDAAPVSIGEDGYETGGAVFFRKGSSYVQVLPTGSEEDDRSVVLEIAEHLAGRIEARADDRWALSALPQQRRVEDSF</sequence>
<feature type="non-terminal residue" evidence="1">
    <location>
        <position position="228"/>
    </location>
</feature>
<evidence type="ECO:0000313" key="1">
    <source>
        <dbReference type="EMBL" id="GAG20367.1"/>
    </source>
</evidence>
<dbReference type="AlphaFoldDB" id="X0WAX7"/>
<accession>X0WAX7</accession>
<reference evidence="1" key="1">
    <citation type="journal article" date="2014" name="Front. Microbiol.">
        <title>High frequency of phylogenetically diverse reductive dehalogenase-homologous genes in deep subseafloor sedimentary metagenomes.</title>
        <authorList>
            <person name="Kawai M."/>
            <person name="Futagami T."/>
            <person name="Toyoda A."/>
            <person name="Takaki Y."/>
            <person name="Nishi S."/>
            <person name="Hori S."/>
            <person name="Arai W."/>
            <person name="Tsubouchi T."/>
            <person name="Morono Y."/>
            <person name="Uchiyama I."/>
            <person name="Ito T."/>
            <person name="Fujiyama A."/>
            <person name="Inagaki F."/>
            <person name="Takami H."/>
        </authorList>
    </citation>
    <scope>NUCLEOTIDE SEQUENCE</scope>
    <source>
        <strain evidence="1">Expedition CK06-06</strain>
    </source>
</reference>
<dbReference type="EMBL" id="BARS01036913">
    <property type="protein sequence ID" value="GAG20367.1"/>
    <property type="molecule type" value="Genomic_DNA"/>
</dbReference>
<dbReference type="InterPro" id="IPR046534">
    <property type="entry name" value="DUF6599"/>
</dbReference>
<comment type="caution">
    <text evidence="1">The sequence shown here is derived from an EMBL/GenBank/DDBJ whole genome shotgun (WGS) entry which is preliminary data.</text>
</comment>
<dbReference type="Pfam" id="PF20244">
    <property type="entry name" value="DUF6599"/>
    <property type="match status" value="1"/>
</dbReference>
<gene>
    <name evidence="1" type="ORF">S01H1_56673</name>
</gene>
<organism evidence="1">
    <name type="scientific">marine sediment metagenome</name>
    <dbReference type="NCBI Taxonomy" id="412755"/>
    <lineage>
        <taxon>unclassified sequences</taxon>
        <taxon>metagenomes</taxon>
        <taxon>ecological metagenomes</taxon>
    </lineage>
</organism>